<dbReference type="OrthoDB" id="9794394at2"/>
<dbReference type="AlphaFoldDB" id="A0A099I1N6"/>
<dbReference type="Pfam" id="PF02742">
    <property type="entry name" value="Fe_dep_repr_C"/>
    <property type="match status" value="1"/>
</dbReference>
<dbReference type="GO" id="GO:0003700">
    <property type="term" value="F:DNA-binding transcription factor activity"/>
    <property type="evidence" value="ECO:0007669"/>
    <property type="project" value="InterPro"/>
</dbReference>
<dbReference type="GO" id="GO:0046983">
    <property type="term" value="F:protein dimerization activity"/>
    <property type="evidence" value="ECO:0007669"/>
    <property type="project" value="InterPro"/>
</dbReference>
<dbReference type="PROSITE" id="PS50944">
    <property type="entry name" value="HTH_DTXR"/>
    <property type="match status" value="1"/>
</dbReference>
<dbReference type="RefSeq" id="WP_008818117.1">
    <property type="nucleotide sequence ID" value="NZ_AP025565.1"/>
</dbReference>
<reference evidence="8" key="3">
    <citation type="journal article" date="2019" name="Nat. Med.">
        <title>A library of human gut bacterial isolates paired with longitudinal multiomics data enables mechanistic microbiome research.</title>
        <authorList>
            <person name="Poyet M."/>
            <person name="Groussin M."/>
            <person name="Gibbons S.M."/>
            <person name="Avila-Pacheco J."/>
            <person name="Jiang X."/>
            <person name="Kearney S.M."/>
            <person name="Perrotta A.R."/>
            <person name="Berdy B."/>
            <person name="Zhao S."/>
            <person name="Lieberman T.D."/>
            <person name="Swanson P.K."/>
            <person name="Smith M."/>
            <person name="Roesemann S."/>
            <person name="Alexander J.E."/>
            <person name="Rich S.A."/>
            <person name="Livny J."/>
            <person name="Vlamakis H."/>
            <person name="Clish C."/>
            <person name="Bullock K."/>
            <person name="Deik A."/>
            <person name="Scott J."/>
            <person name="Pierce K.A."/>
            <person name="Xavier R.J."/>
            <person name="Alm E.J."/>
        </authorList>
    </citation>
    <scope>NUCLEOTIDE SEQUENCE</scope>
    <source>
        <strain evidence="8">BIOML-A12</strain>
    </source>
</reference>
<proteinExistence type="inferred from homology"/>
<dbReference type="InterPro" id="IPR036388">
    <property type="entry name" value="WH-like_DNA-bd_sf"/>
</dbReference>
<comment type="caution">
    <text evidence="6">The sequence shown here is derived from an EMBL/GenBank/DDBJ whole genome shotgun (WGS) entry which is preliminary data.</text>
</comment>
<evidence type="ECO:0000256" key="1">
    <source>
        <dbReference type="ARBA" id="ARBA00007871"/>
    </source>
</evidence>
<dbReference type="PANTHER" id="PTHR33238">
    <property type="entry name" value="IRON (METAL) DEPENDENT REPRESSOR, DTXR FAMILY"/>
    <property type="match status" value="1"/>
</dbReference>
<dbReference type="SUPFAM" id="SSF47979">
    <property type="entry name" value="Iron-dependent repressor protein, dimerization domain"/>
    <property type="match status" value="1"/>
</dbReference>
<dbReference type="Gene3D" id="1.10.60.10">
    <property type="entry name" value="Iron dependent repressor, metal binding and dimerisation domain"/>
    <property type="match status" value="1"/>
</dbReference>
<dbReference type="Proteomes" id="UP000260025">
    <property type="component" value="Unassembled WGS sequence"/>
</dbReference>
<accession>A0A099I1N6</accession>
<keyword evidence="3" id="KW-0238">DNA-binding</keyword>
<reference evidence="6 10" key="1">
    <citation type="submission" date="2014-08" db="EMBL/GenBank/DDBJ databases">
        <title>Clostridium innocuum, an unnegligible vancomycin-resistant pathogen causing extra-intestinal infections.</title>
        <authorList>
            <person name="Feng Y."/>
            <person name="Chiu C.-H."/>
        </authorList>
    </citation>
    <scope>NUCLEOTIDE SEQUENCE [LARGE SCALE GENOMIC DNA]</scope>
    <source>
        <strain evidence="6 10">AN88</strain>
    </source>
</reference>
<protein>
    <submittedName>
        <fullName evidence="6">DtxR family iron (Metal) dependent repressor</fullName>
    </submittedName>
    <submittedName>
        <fullName evidence="7">Metal-dependent transcriptional regulator</fullName>
    </submittedName>
    <submittedName>
        <fullName evidence="8">Winged helix-turn-helix transcriptional regulator</fullName>
    </submittedName>
</protein>
<reference evidence="9 11" key="2">
    <citation type="submission" date="2018-08" db="EMBL/GenBank/DDBJ databases">
        <title>A genome reference for cultivated species of the human gut microbiota.</title>
        <authorList>
            <person name="Zou Y."/>
            <person name="Xue W."/>
            <person name="Luo G."/>
        </authorList>
    </citation>
    <scope>NUCLEOTIDE SEQUENCE [LARGE SCALE GENOMIC DNA]</scope>
    <source>
        <strain evidence="9 11">OF01-2LB</strain>
    </source>
</reference>
<evidence type="ECO:0000256" key="3">
    <source>
        <dbReference type="ARBA" id="ARBA00023125"/>
    </source>
</evidence>
<dbReference type="EMBL" id="JQIF01000104">
    <property type="protein sequence ID" value="KGJ51630.1"/>
    <property type="molecule type" value="Genomic_DNA"/>
</dbReference>
<feature type="domain" description="HTH dtxR-type" evidence="5">
    <location>
        <begin position="1"/>
        <end position="64"/>
    </location>
</feature>
<dbReference type="Proteomes" id="UP000030008">
    <property type="component" value="Unassembled WGS sequence"/>
</dbReference>
<evidence type="ECO:0000313" key="11">
    <source>
        <dbReference type="Proteomes" id="UP000260025"/>
    </source>
</evidence>
<dbReference type="Proteomes" id="UP001203972">
    <property type="component" value="Unassembled WGS sequence"/>
</dbReference>
<evidence type="ECO:0000313" key="9">
    <source>
        <dbReference type="EMBL" id="RGC18624.1"/>
    </source>
</evidence>
<dbReference type="Pfam" id="PF01325">
    <property type="entry name" value="Fe_dep_repress"/>
    <property type="match status" value="1"/>
</dbReference>
<evidence type="ECO:0000313" key="8">
    <source>
        <dbReference type="EMBL" id="MZH58060.1"/>
    </source>
</evidence>
<sequence length="120" mass="13691">MILGESLEDYLETLLILDNENGKIRCVDVAKKMDVSKPSVNKAMNVLKEKGLVQQETYGDIHFTPEGRELAVKVYQRHTTIRSFLEDVLGVAPDTAEEEACHIEHVISEDTFQKIKNFKR</sequence>
<dbReference type="Gene3D" id="1.10.10.10">
    <property type="entry name" value="Winged helix-like DNA-binding domain superfamily/Winged helix DNA-binding domain"/>
    <property type="match status" value="1"/>
</dbReference>
<dbReference type="InterPro" id="IPR036390">
    <property type="entry name" value="WH_DNA-bd_sf"/>
</dbReference>
<comment type="similarity">
    <text evidence="1">Belongs to the DtxR/MntR family.</text>
</comment>
<name>A0A099I1N6_CLOIN</name>
<evidence type="ECO:0000313" key="10">
    <source>
        <dbReference type="Proteomes" id="UP000030008"/>
    </source>
</evidence>
<dbReference type="InterPro" id="IPR022689">
    <property type="entry name" value="Iron_dep_repressor"/>
</dbReference>
<dbReference type="SUPFAM" id="SSF46785">
    <property type="entry name" value="Winged helix' DNA-binding domain"/>
    <property type="match status" value="1"/>
</dbReference>
<organism evidence="6 10">
    <name type="scientific">Clostridium innocuum</name>
    <dbReference type="NCBI Taxonomy" id="1522"/>
    <lineage>
        <taxon>Bacteria</taxon>
        <taxon>Bacillati</taxon>
        <taxon>Bacillota</taxon>
        <taxon>Clostridia</taxon>
        <taxon>Eubacteriales</taxon>
        <taxon>Clostridiaceae</taxon>
        <taxon>Clostridium</taxon>
    </lineage>
</organism>
<dbReference type="GO" id="GO:0003677">
    <property type="term" value="F:DNA binding"/>
    <property type="evidence" value="ECO:0007669"/>
    <property type="project" value="UniProtKB-KW"/>
</dbReference>
<evidence type="ECO:0000313" key="6">
    <source>
        <dbReference type="EMBL" id="KGJ51630.1"/>
    </source>
</evidence>
<evidence type="ECO:0000313" key="7">
    <source>
        <dbReference type="EMBL" id="MCR0232780.1"/>
    </source>
</evidence>
<dbReference type="Proteomes" id="UP000604383">
    <property type="component" value="Unassembled WGS sequence"/>
</dbReference>
<dbReference type="EMBL" id="JAKTMA010000012">
    <property type="protein sequence ID" value="MCR0232780.1"/>
    <property type="molecule type" value="Genomic_DNA"/>
</dbReference>
<dbReference type="EMBL" id="WWTN01000053">
    <property type="protein sequence ID" value="MZH58060.1"/>
    <property type="molecule type" value="Genomic_DNA"/>
</dbReference>
<dbReference type="InterPro" id="IPR022687">
    <property type="entry name" value="HTH_DTXR"/>
</dbReference>
<dbReference type="InterPro" id="IPR001367">
    <property type="entry name" value="Fe_dep_repressor"/>
</dbReference>
<evidence type="ECO:0000256" key="4">
    <source>
        <dbReference type="ARBA" id="ARBA00023163"/>
    </source>
</evidence>
<dbReference type="InterPro" id="IPR050536">
    <property type="entry name" value="DtxR_MntR_Metal-Reg"/>
</dbReference>
<dbReference type="SMART" id="SM00529">
    <property type="entry name" value="HTH_DTXR"/>
    <property type="match status" value="1"/>
</dbReference>
<dbReference type="EMBL" id="QVEV01000002">
    <property type="protein sequence ID" value="RGC18624.1"/>
    <property type="molecule type" value="Genomic_DNA"/>
</dbReference>
<keyword evidence="4" id="KW-0804">Transcription</keyword>
<evidence type="ECO:0000259" key="5">
    <source>
        <dbReference type="PROSITE" id="PS50944"/>
    </source>
</evidence>
<reference evidence="7" key="4">
    <citation type="journal article" date="2022" name="Clin. Infect. Dis.">
        <title>Association between Clostridium innocuum and antibiotic-associated diarrhea in adults and children: A cross-sectional study and comparative genomics analysis.</title>
        <authorList>
            <person name="Cherny K.E."/>
            <person name="Muscat E.B."/>
            <person name="Balaji A."/>
            <person name="Mukherjee J."/>
            <person name="Ozer E.A."/>
            <person name="Angarone M.P."/>
            <person name="Hauser A.R."/>
            <person name="Sichel J.S."/>
            <person name="Amponsah E."/>
            <person name="Kociolek L.K."/>
        </authorList>
    </citation>
    <scope>NUCLEOTIDE SEQUENCE</scope>
    <source>
        <strain evidence="7">NU1-AC-029v</strain>
    </source>
</reference>
<dbReference type="GO" id="GO:0046914">
    <property type="term" value="F:transition metal ion binding"/>
    <property type="evidence" value="ECO:0007669"/>
    <property type="project" value="InterPro"/>
</dbReference>
<gene>
    <name evidence="6" type="ORF">CIAN88_19220</name>
    <name evidence="9" type="ORF">DXA38_02710</name>
    <name evidence="8" type="ORF">GT664_20420</name>
    <name evidence="7" type="ORF">MKC95_08365</name>
</gene>
<keyword evidence="2" id="KW-0805">Transcription regulation</keyword>
<dbReference type="PANTHER" id="PTHR33238:SF7">
    <property type="entry name" value="IRON-DEPENDENT TRANSCRIPTIONAL REGULATOR"/>
    <property type="match status" value="1"/>
</dbReference>
<dbReference type="InterPro" id="IPR036421">
    <property type="entry name" value="Fe_dep_repressor_sf"/>
</dbReference>
<evidence type="ECO:0000256" key="2">
    <source>
        <dbReference type="ARBA" id="ARBA00023015"/>
    </source>
</evidence>